<keyword evidence="15 27" id="KW-0408">Iron</keyword>
<dbReference type="PROSITE" id="PS50255">
    <property type="entry name" value="CYTOCHROME_B5_2"/>
    <property type="match status" value="1"/>
</dbReference>
<keyword evidence="18 27" id="KW-0275">Fatty acid biosynthesis</keyword>
<evidence type="ECO:0000256" key="23">
    <source>
        <dbReference type="ARBA" id="ARBA00053017"/>
    </source>
</evidence>
<comment type="catalytic activity">
    <reaction evidence="19">
        <text>docosanoate + 2 Fe(II)-[cytochrome b5] + O2 + 2 H(+) = 2-hydroxydocosanoate + 2 Fe(III)-[cytochrome b5] + H2O</text>
        <dbReference type="Rhea" id="RHEA:39819"/>
        <dbReference type="Rhea" id="RHEA-COMP:10438"/>
        <dbReference type="Rhea" id="RHEA-COMP:10439"/>
        <dbReference type="ChEBI" id="CHEBI:15377"/>
        <dbReference type="ChEBI" id="CHEBI:15378"/>
        <dbReference type="ChEBI" id="CHEBI:15379"/>
        <dbReference type="ChEBI" id="CHEBI:23858"/>
        <dbReference type="ChEBI" id="CHEBI:29033"/>
        <dbReference type="ChEBI" id="CHEBI:29034"/>
        <dbReference type="ChEBI" id="CHEBI:76722"/>
    </reaction>
    <physiologicalReaction direction="left-to-right" evidence="19">
        <dbReference type="Rhea" id="RHEA:39820"/>
    </physiologicalReaction>
</comment>
<comment type="subcellular location">
    <subcellularLocation>
        <location evidence="2">Endoplasmic reticulum membrane</location>
        <topology evidence="2">Multi-pass membrane protein</topology>
    </subcellularLocation>
    <subcellularLocation>
        <location evidence="1">Microsome membrane</location>
        <topology evidence="1">Multi-pass membrane protein</topology>
    </subcellularLocation>
</comment>
<evidence type="ECO:0000256" key="7">
    <source>
        <dbReference type="ARBA" id="ARBA00022692"/>
    </source>
</evidence>
<feature type="transmembrane region" description="Helical" evidence="30">
    <location>
        <begin position="160"/>
        <end position="185"/>
    </location>
</feature>
<sequence length="377" mass="43750">MAPPPRAYSPAEVRQRCAQGACLVLRGRRLYDLSGFVRLHPGGEQLLRERAGSDVSAALEGPPHRHSRNARLWLEQYYLGEVCPAPTEKPVNSTAQTTNHRMDPRCKTVDPDKDLVDWHKPLLWQVGHLGEKYDEWVHQPVDRPIRLFHSDFIESLSKTAWYIVIMVWIPVVLYLSWFCYTSLAQGTTRLFSSFTTEYSIPVHKYFFPFIFMLGMFLWSLIEYLIHRFLFHMKPPASNYYLITLHFLLHGQHHKSPFDSSRLVFPPVPASLVIGFFYTLLRLLLPEAVGMSMFVGGLFGYVVYDMTHYYLHYGSPKKGTYLYGLKAYHVKHHFEHQKSGTLWDAFPPLDSLSSNLLLIRGAEIKLRKFQCIWLTTEP</sequence>
<dbReference type="PROSITE" id="PS00191">
    <property type="entry name" value="CYTOCHROME_B5_1"/>
    <property type="match status" value="1"/>
</dbReference>
<dbReference type="SMART" id="SM01117">
    <property type="entry name" value="Cyt-b5"/>
    <property type="match status" value="1"/>
</dbReference>
<evidence type="ECO:0000256" key="18">
    <source>
        <dbReference type="ARBA" id="ARBA00023160"/>
    </source>
</evidence>
<dbReference type="GO" id="GO:0006633">
    <property type="term" value="P:fatty acid biosynthetic process"/>
    <property type="evidence" value="ECO:0007669"/>
    <property type="project" value="UniProtKB-KW"/>
</dbReference>
<evidence type="ECO:0000259" key="31">
    <source>
        <dbReference type="PROSITE" id="PS50255"/>
    </source>
</evidence>
<dbReference type="Pfam" id="PF04116">
    <property type="entry name" value="FA_hydroxylase"/>
    <property type="match status" value="1"/>
</dbReference>
<keyword evidence="10 27" id="KW-0276">Fatty acid metabolism</keyword>
<evidence type="ECO:0000256" key="10">
    <source>
        <dbReference type="ARBA" id="ARBA00022832"/>
    </source>
</evidence>
<comment type="function">
    <text evidence="27">Catalyzes stereospecific hydroxylation of free fatty acids at the C-2 position to produce (R)-2-hydroxy fatty acids, which are building blocks of sphingolipids and glycosphingolipids common in neural tissue and epidermis. Plays an essential role in the synthesis of galactosphingolipids of the myelin sheath. Responsible for the synthesis of sphingolipids and glycosphingolipids involved in the formation of epidermal lamellar bodies critical for skin permeability barrier. Participates in the synthesis of glycosphingolipids and a fraction of type II wax diesters in sebaceous gland, specifically regulating hair follicle homeostasis. Involved in the synthesis of sphingolipids of plasma membrane rafts, controlling lipid raft mobility and trafficking of raft-associated proteins.</text>
</comment>
<evidence type="ECO:0000256" key="5">
    <source>
        <dbReference type="ARBA" id="ARBA00022516"/>
    </source>
</evidence>
<feature type="binding site" evidence="28">
    <location>
        <position position="328"/>
    </location>
    <ligand>
        <name>Zn(2+)</name>
        <dbReference type="ChEBI" id="CHEBI:29105"/>
        <label>1</label>
    </ligand>
</feature>
<reference evidence="32" key="2">
    <citation type="submission" date="2025-08" db="UniProtKB">
        <authorList>
            <consortium name="Ensembl"/>
        </authorList>
    </citation>
    <scope>IDENTIFICATION</scope>
</reference>
<comment type="similarity">
    <text evidence="4 27">Belongs to the sterol desaturase family. SCS7 subfamily.</text>
</comment>
<comment type="catalytic activity">
    <reaction evidence="21">
        <text>octadecanoate + 2 Fe(II)-[cytochrome b5] + O2 + 2 H(+) = (R)-2-hydroxyoctadecanoate + 2 Fe(III)-[cytochrome b5] + H2O</text>
        <dbReference type="Rhea" id="RHEA:39815"/>
        <dbReference type="Rhea" id="RHEA-COMP:10438"/>
        <dbReference type="Rhea" id="RHEA-COMP:10439"/>
        <dbReference type="ChEBI" id="CHEBI:15377"/>
        <dbReference type="ChEBI" id="CHEBI:15378"/>
        <dbReference type="ChEBI" id="CHEBI:15379"/>
        <dbReference type="ChEBI" id="CHEBI:25629"/>
        <dbReference type="ChEBI" id="CHEBI:29033"/>
        <dbReference type="ChEBI" id="CHEBI:29034"/>
        <dbReference type="ChEBI" id="CHEBI:57562"/>
    </reaction>
    <physiologicalReaction direction="left-to-right" evidence="21">
        <dbReference type="Rhea" id="RHEA:39816"/>
    </physiologicalReaction>
</comment>
<evidence type="ECO:0000256" key="27">
    <source>
        <dbReference type="PIRNR" id="PIRNR005149"/>
    </source>
</evidence>
<protein>
    <recommendedName>
        <fullName evidence="26 27">Fatty acid 2-hydroxylase</fullName>
        <ecNumber evidence="27">1.-.-.-</ecNumber>
    </recommendedName>
</protein>
<evidence type="ECO:0000256" key="16">
    <source>
        <dbReference type="ARBA" id="ARBA00023098"/>
    </source>
</evidence>
<dbReference type="PANTHER" id="PTHR12863">
    <property type="entry name" value="FATTY ACID HYDROXYLASE"/>
    <property type="match status" value="1"/>
</dbReference>
<evidence type="ECO:0000256" key="12">
    <source>
        <dbReference type="ARBA" id="ARBA00022848"/>
    </source>
</evidence>
<evidence type="ECO:0000256" key="13">
    <source>
        <dbReference type="ARBA" id="ARBA00022989"/>
    </source>
</evidence>
<keyword evidence="6 29" id="KW-0349">Heme</keyword>
<dbReference type="InterPro" id="IPR036400">
    <property type="entry name" value="Cyt_B5-like_heme/steroid_sf"/>
</dbReference>
<dbReference type="PIRSF" id="PIRSF005149">
    <property type="entry name" value="IPC-B_HD"/>
    <property type="match status" value="1"/>
</dbReference>
<keyword evidence="14 27" id="KW-0560">Oxidoreductase</keyword>
<evidence type="ECO:0000256" key="11">
    <source>
        <dbReference type="ARBA" id="ARBA00022833"/>
    </source>
</evidence>
<dbReference type="InterPro" id="IPR006694">
    <property type="entry name" value="Fatty_acid_hydroxylase"/>
</dbReference>
<evidence type="ECO:0000256" key="26">
    <source>
        <dbReference type="ARBA" id="ARBA00069158"/>
    </source>
</evidence>
<dbReference type="GO" id="GO:0020037">
    <property type="term" value="F:heme binding"/>
    <property type="evidence" value="ECO:0007669"/>
    <property type="project" value="InterPro"/>
</dbReference>
<dbReference type="PANTHER" id="PTHR12863:SF1">
    <property type="entry name" value="FATTY ACID 2-HYDROXYLASE"/>
    <property type="match status" value="1"/>
</dbReference>
<evidence type="ECO:0000256" key="25">
    <source>
        <dbReference type="ARBA" id="ARBA00060649"/>
    </source>
</evidence>
<evidence type="ECO:0000256" key="17">
    <source>
        <dbReference type="ARBA" id="ARBA00023136"/>
    </source>
</evidence>
<evidence type="ECO:0000256" key="30">
    <source>
        <dbReference type="SAM" id="Phobius"/>
    </source>
</evidence>
<keyword evidence="11 28" id="KW-0862">Zinc</keyword>
<evidence type="ECO:0000256" key="2">
    <source>
        <dbReference type="ARBA" id="ARBA00004477"/>
    </source>
</evidence>
<feature type="binding site" evidence="28">
    <location>
        <position position="332"/>
    </location>
    <ligand>
        <name>Zn(2+)</name>
        <dbReference type="ChEBI" id="CHEBI:29105"/>
        <label>1</label>
    </ligand>
</feature>
<evidence type="ECO:0000256" key="20">
    <source>
        <dbReference type="ARBA" id="ARBA00051519"/>
    </source>
</evidence>
<feature type="binding site" evidence="28">
    <location>
        <position position="226"/>
    </location>
    <ligand>
        <name>Zn(2+)</name>
        <dbReference type="ChEBI" id="CHEBI:29105"/>
        <label>1</label>
    </ligand>
</feature>
<dbReference type="Ensembl" id="ENSGAGT00000003149.1">
    <property type="protein sequence ID" value="ENSGAGP00000002751.1"/>
    <property type="gene ID" value="ENSGAGG00000002140.1"/>
</dbReference>
<feature type="binding site" evidence="28">
    <location>
        <position position="253"/>
    </location>
    <ligand>
        <name>Zn(2+)</name>
        <dbReference type="ChEBI" id="CHEBI:29105"/>
        <label>1</label>
    </ligand>
</feature>
<dbReference type="SUPFAM" id="SSF55856">
    <property type="entry name" value="Cytochrome b5-like heme/steroid binding domain"/>
    <property type="match status" value="1"/>
</dbReference>
<keyword evidence="13 30" id="KW-1133">Transmembrane helix</keyword>
<keyword evidence="8 27" id="KW-0479">Metal-binding</keyword>
<evidence type="ECO:0000256" key="29">
    <source>
        <dbReference type="PIRSR" id="PIRSR005149-50"/>
    </source>
</evidence>
<feature type="binding site" description="axial binding residue" evidence="29">
    <location>
        <position position="40"/>
    </location>
    <ligand>
        <name>heme</name>
        <dbReference type="ChEBI" id="CHEBI:30413"/>
    </ligand>
    <ligandPart>
        <name>Fe</name>
        <dbReference type="ChEBI" id="CHEBI:18248"/>
    </ligandPart>
</feature>
<evidence type="ECO:0000256" key="21">
    <source>
        <dbReference type="ARBA" id="ARBA00051625"/>
    </source>
</evidence>
<evidence type="ECO:0000256" key="6">
    <source>
        <dbReference type="ARBA" id="ARBA00022617"/>
    </source>
</evidence>
<keyword evidence="16 27" id="KW-0443">Lipid metabolism</keyword>
<dbReference type="GO" id="GO:0005506">
    <property type="term" value="F:iron ion binding"/>
    <property type="evidence" value="ECO:0007669"/>
    <property type="project" value="UniProtKB-UniRule"/>
</dbReference>
<evidence type="ECO:0000256" key="14">
    <source>
        <dbReference type="ARBA" id="ARBA00023002"/>
    </source>
</evidence>
<feature type="transmembrane region" description="Helical" evidence="30">
    <location>
        <begin position="205"/>
        <end position="225"/>
    </location>
</feature>
<dbReference type="Pfam" id="PF00173">
    <property type="entry name" value="Cyt-b5"/>
    <property type="match status" value="1"/>
</dbReference>
<comment type="cofactor">
    <cofactor evidence="27 28">
        <name>Zn(2+)</name>
        <dbReference type="ChEBI" id="CHEBI:29105"/>
    </cofactor>
    <text evidence="27 28">Binds 2 Zn(2+) ions per subunit that likely form a catalytic dimetal center.</text>
</comment>
<name>A0A452GLR6_9SAUR</name>
<dbReference type="GO" id="GO:0120520">
    <property type="term" value="F:free fatty acid 2-hydroxylase activity"/>
    <property type="evidence" value="ECO:0007669"/>
    <property type="project" value="RHEA"/>
</dbReference>
<keyword evidence="7 30" id="KW-0812">Transmembrane</keyword>
<evidence type="ECO:0000256" key="28">
    <source>
        <dbReference type="PIRSR" id="PIRSR005149-1"/>
    </source>
</evidence>
<dbReference type="Proteomes" id="UP000291020">
    <property type="component" value="Unassembled WGS sequence"/>
</dbReference>
<dbReference type="InterPro" id="IPR001199">
    <property type="entry name" value="Cyt_B5-like_heme/steroid-bd"/>
</dbReference>
<dbReference type="InterPro" id="IPR018506">
    <property type="entry name" value="Cyt_B5_heme-BS"/>
</dbReference>
<reference evidence="33" key="1">
    <citation type="journal article" date="2017" name="PLoS ONE">
        <title>The Agassiz's desert tortoise genome provides a resource for the conservation of a threatened species.</title>
        <authorList>
            <person name="Tollis M."/>
            <person name="DeNardo D.F."/>
            <person name="Cornelius J.A."/>
            <person name="Dolby G.A."/>
            <person name="Edwards T."/>
            <person name="Henen B.T."/>
            <person name="Karl A.E."/>
            <person name="Murphy R.W."/>
            <person name="Kusumi K."/>
        </authorList>
    </citation>
    <scope>NUCLEOTIDE SEQUENCE [LARGE SCALE GENOMIC DNA]</scope>
</reference>
<dbReference type="GO" id="GO:0005789">
    <property type="term" value="C:endoplasmic reticulum membrane"/>
    <property type="evidence" value="ECO:0007669"/>
    <property type="project" value="UniProtKB-SubCell"/>
</dbReference>
<feature type="binding site" evidence="28">
    <location>
        <position position="249"/>
    </location>
    <ligand>
        <name>Zn(2+)</name>
        <dbReference type="ChEBI" id="CHEBI:29105"/>
        <label>1</label>
    </ligand>
</feature>
<comment type="cofactor">
    <cofactor evidence="29">
        <name>Fe cation</name>
        <dbReference type="ChEBI" id="CHEBI:24875"/>
    </cofactor>
</comment>
<comment type="catalytic activity">
    <reaction evidence="23">
        <text>tetracosanoate + 2 Fe(II)-[cytochrome b5] + O2 + 2 H(+) = (R)-2-hydroxytetracosanoate + 2 Fe(III)-[cytochrome b5] + H2O</text>
        <dbReference type="Rhea" id="RHEA:38559"/>
        <dbReference type="Rhea" id="RHEA-COMP:10438"/>
        <dbReference type="Rhea" id="RHEA-COMP:10439"/>
        <dbReference type="ChEBI" id="CHEBI:15377"/>
        <dbReference type="ChEBI" id="CHEBI:15378"/>
        <dbReference type="ChEBI" id="CHEBI:15379"/>
        <dbReference type="ChEBI" id="CHEBI:29033"/>
        <dbReference type="ChEBI" id="CHEBI:29034"/>
        <dbReference type="ChEBI" id="CHEBI:31014"/>
        <dbReference type="ChEBI" id="CHEBI:75935"/>
    </reaction>
    <physiologicalReaction direction="left-to-right" evidence="23">
        <dbReference type="Rhea" id="RHEA:38560"/>
    </physiologicalReaction>
</comment>
<feature type="transmembrane region" description="Helical" evidence="30">
    <location>
        <begin position="262"/>
        <end position="284"/>
    </location>
</feature>
<evidence type="ECO:0000313" key="32">
    <source>
        <dbReference type="Ensembl" id="ENSGAGP00000002751.1"/>
    </source>
</evidence>
<reference evidence="32" key="3">
    <citation type="submission" date="2025-09" db="UniProtKB">
        <authorList>
            <consortium name="Ensembl"/>
        </authorList>
    </citation>
    <scope>IDENTIFICATION</scope>
</reference>
<evidence type="ECO:0000256" key="24">
    <source>
        <dbReference type="ARBA" id="ARBA00054885"/>
    </source>
</evidence>
<feature type="binding site" evidence="28">
    <location>
        <position position="311"/>
    </location>
    <ligand>
        <name>Zn(2+)</name>
        <dbReference type="ChEBI" id="CHEBI:29105"/>
        <label>1</label>
    </ligand>
</feature>
<dbReference type="FunFam" id="3.10.120.10:FF:000011">
    <property type="entry name" value="Fatty acid 2-hydroxylase"/>
    <property type="match status" value="1"/>
</dbReference>
<evidence type="ECO:0000313" key="33">
    <source>
        <dbReference type="Proteomes" id="UP000291020"/>
    </source>
</evidence>
<comment type="pathway">
    <text evidence="25">Sphingolipid metabolism; galactosylceramide biosynthesis.</text>
</comment>
<comment type="catalytic activity">
    <reaction evidence="22">
        <text>hexadecanoate + 2 Fe(II)-[cytochrome b5] + O2 + 2 H(+) = (R)-2-hydroxyhexadecanoate + 2 Fe(III)-[cytochrome b5] + H2O</text>
        <dbReference type="Rhea" id="RHEA:38551"/>
        <dbReference type="Rhea" id="RHEA-COMP:10438"/>
        <dbReference type="Rhea" id="RHEA-COMP:10439"/>
        <dbReference type="ChEBI" id="CHEBI:7896"/>
        <dbReference type="ChEBI" id="CHEBI:15377"/>
        <dbReference type="ChEBI" id="CHEBI:15378"/>
        <dbReference type="ChEBI" id="CHEBI:15379"/>
        <dbReference type="ChEBI" id="CHEBI:29033"/>
        <dbReference type="ChEBI" id="CHEBI:29034"/>
        <dbReference type="ChEBI" id="CHEBI:75927"/>
    </reaction>
    <physiologicalReaction direction="left-to-right" evidence="22">
        <dbReference type="Rhea" id="RHEA:38552"/>
    </physiologicalReaction>
</comment>
<feature type="binding site" evidence="28">
    <location>
        <position position="231"/>
    </location>
    <ligand>
        <name>Zn(2+)</name>
        <dbReference type="ChEBI" id="CHEBI:29105"/>
        <label>1</label>
    </ligand>
</feature>
<feature type="binding site" evidence="28">
    <location>
        <position position="331"/>
    </location>
    <ligand>
        <name>Zn(2+)</name>
        <dbReference type="ChEBI" id="CHEBI:29105"/>
        <label>1</label>
    </ligand>
</feature>
<evidence type="ECO:0000256" key="4">
    <source>
        <dbReference type="ARBA" id="ARBA00005747"/>
    </source>
</evidence>
<keyword evidence="5 27" id="KW-0444">Lipid biosynthesis</keyword>
<feature type="transmembrane region" description="Helical" evidence="30">
    <location>
        <begin position="290"/>
        <end position="310"/>
    </location>
</feature>
<evidence type="ECO:0000256" key="19">
    <source>
        <dbReference type="ARBA" id="ARBA00050698"/>
    </source>
</evidence>
<dbReference type="EC" id="1.-.-.-" evidence="27"/>
<evidence type="ECO:0000256" key="9">
    <source>
        <dbReference type="ARBA" id="ARBA00022824"/>
    </source>
</evidence>
<evidence type="ECO:0000256" key="8">
    <source>
        <dbReference type="ARBA" id="ARBA00022723"/>
    </source>
</evidence>
<comment type="pathway">
    <text evidence="3">Lipid metabolism; fatty acid metabolism.</text>
</comment>
<comment type="catalytic activity">
    <reaction evidence="20">
        <text>a 1,2-saturated fatty acid + 2 Fe(II)-[cytochrome b5] + O2 + 2 H(+) = a (R)-2-hydroxy fatty acid + 2 Fe(III)-[cytochrome b5] + H2O</text>
        <dbReference type="Rhea" id="RHEA:38855"/>
        <dbReference type="Rhea" id="RHEA-COMP:10438"/>
        <dbReference type="Rhea" id="RHEA-COMP:10439"/>
        <dbReference type="ChEBI" id="CHEBI:15377"/>
        <dbReference type="ChEBI" id="CHEBI:15378"/>
        <dbReference type="ChEBI" id="CHEBI:15379"/>
        <dbReference type="ChEBI" id="CHEBI:29033"/>
        <dbReference type="ChEBI" id="CHEBI:29034"/>
        <dbReference type="ChEBI" id="CHEBI:76177"/>
        <dbReference type="ChEBI" id="CHEBI:83955"/>
    </reaction>
    <physiologicalReaction direction="left-to-right" evidence="20">
        <dbReference type="Rhea" id="RHEA:38856"/>
    </physiologicalReaction>
</comment>
<dbReference type="Gene3D" id="3.10.120.10">
    <property type="entry name" value="Cytochrome b5-like heme/steroid binding domain"/>
    <property type="match status" value="1"/>
</dbReference>
<feature type="binding site" evidence="28">
    <location>
        <position position="307"/>
    </location>
    <ligand>
        <name>Zn(2+)</name>
        <dbReference type="ChEBI" id="CHEBI:29105"/>
        <label>1</label>
    </ligand>
</feature>
<proteinExistence type="inferred from homology"/>
<feature type="domain" description="Cytochrome b5 heme-binding" evidence="31">
    <location>
        <begin position="5"/>
        <end position="83"/>
    </location>
</feature>
<dbReference type="PRINTS" id="PR00363">
    <property type="entry name" value="CYTOCHROMEB5"/>
</dbReference>
<evidence type="ECO:0000256" key="15">
    <source>
        <dbReference type="ARBA" id="ARBA00023004"/>
    </source>
</evidence>
<comment type="function">
    <text evidence="24">Catalyzes the hydroxylation of free fatty acids at the C-2 position to produce 2-hydroxy fatty acids, which are building blocks of sphingolipids and glycosphingolipids common in neural tissue and epidermis. FA2H is stereospecific for the production of (R)-2-hydroxy fatty acids. Plays an essential role in the synthesis of galactosphingolipids of the myelin sheath. Responsible for the synthesis of sphingolipids and glycosphingolipids involved in the formation of epidermal lamellar bodies critical for skin permeability barrier. Participates in the synthesis of glycosphingolipids and a fraction of type II wax diesters in sebaceous gland, specifically regulating hair follicle homeostasis. Involved in the synthesis of sphingolipids of plasma membrane rafts, controlling lipid raft mobility and trafficking of raft-associated proteins.</text>
</comment>
<keyword evidence="9 27" id="KW-0256">Endoplasmic reticulum</keyword>
<keyword evidence="33" id="KW-1185">Reference proteome</keyword>
<keyword evidence="17 27" id="KW-0472">Membrane</keyword>
<feature type="binding site" evidence="28">
    <location>
        <position position="252"/>
    </location>
    <ligand>
        <name>Zn(2+)</name>
        <dbReference type="ChEBI" id="CHEBI:29105"/>
        <label>1</label>
    </ligand>
</feature>
<evidence type="ECO:0000256" key="1">
    <source>
        <dbReference type="ARBA" id="ARBA00004154"/>
    </source>
</evidence>
<accession>A0A452GLR6</accession>
<dbReference type="GO" id="GO:0046513">
    <property type="term" value="P:ceramide biosynthetic process"/>
    <property type="evidence" value="ECO:0007669"/>
    <property type="project" value="UniProtKB-ARBA"/>
</dbReference>
<feature type="binding site" description="axial binding residue" evidence="29">
    <location>
        <position position="66"/>
    </location>
    <ligand>
        <name>heme</name>
        <dbReference type="ChEBI" id="CHEBI:30413"/>
    </ligand>
    <ligandPart>
        <name>Fe</name>
        <dbReference type="ChEBI" id="CHEBI:18248"/>
    </ligandPart>
</feature>
<dbReference type="AlphaFoldDB" id="A0A452GLR6"/>
<evidence type="ECO:0000256" key="22">
    <source>
        <dbReference type="ARBA" id="ARBA00052862"/>
    </source>
</evidence>
<keyword evidence="12" id="KW-0492">Microsome</keyword>
<dbReference type="InterPro" id="IPR014430">
    <property type="entry name" value="Scs7"/>
</dbReference>
<organism evidence="32 33">
    <name type="scientific">Gopherus agassizii</name>
    <name type="common">Agassiz's desert tortoise</name>
    <dbReference type="NCBI Taxonomy" id="38772"/>
    <lineage>
        <taxon>Eukaryota</taxon>
        <taxon>Metazoa</taxon>
        <taxon>Chordata</taxon>
        <taxon>Craniata</taxon>
        <taxon>Vertebrata</taxon>
        <taxon>Euteleostomi</taxon>
        <taxon>Archelosauria</taxon>
        <taxon>Testudinata</taxon>
        <taxon>Testudines</taxon>
        <taxon>Cryptodira</taxon>
        <taxon>Durocryptodira</taxon>
        <taxon>Testudinoidea</taxon>
        <taxon>Testudinidae</taxon>
        <taxon>Gopherus</taxon>
    </lineage>
</organism>
<evidence type="ECO:0000256" key="3">
    <source>
        <dbReference type="ARBA" id="ARBA00004872"/>
    </source>
</evidence>